<reference evidence="2" key="1">
    <citation type="submission" date="2007-07" db="EMBL/GenBank/DDBJ databases">
        <title>PCAP assembly of the Caenorhabditis remanei genome.</title>
        <authorList>
            <consortium name="The Caenorhabditis remanei Sequencing Consortium"/>
            <person name="Wilson R.K."/>
        </authorList>
    </citation>
    <scope>NUCLEOTIDE SEQUENCE [LARGE SCALE GENOMIC DNA]</scope>
    <source>
        <strain evidence="2">PB4641</strain>
    </source>
</reference>
<dbReference type="FunCoup" id="E3MYX7">
    <property type="interactions" value="549"/>
</dbReference>
<gene>
    <name evidence="2" type="ORF">CRE_04247</name>
</gene>
<dbReference type="AlphaFoldDB" id="E3MYX7"/>
<dbReference type="InterPro" id="IPR001810">
    <property type="entry name" value="F-box_dom"/>
</dbReference>
<evidence type="ECO:0000313" key="3">
    <source>
        <dbReference type="Proteomes" id="UP000008281"/>
    </source>
</evidence>
<proteinExistence type="predicted"/>
<organism evidence="3">
    <name type="scientific">Caenorhabditis remanei</name>
    <name type="common">Caenorhabditis vulgaris</name>
    <dbReference type="NCBI Taxonomy" id="31234"/>
    <lineage>
        <taxon>Eukaryota</taxon>
        <taxon>Metazoa</taxon>
        <taxon>Ecdysozoa</taxon>
        <taxon>Nematoda</taxon>
        <taxon>Chromadorea</taxon>
        <taxon>Rhabditida</taxon>
        <taxon>Rhabditina</taxon>
        <taxon>Rhabditomorpha</taxon>
        <taxon>Rhabditoidea</taxon>
        <taxon>Rhabditidae</taxon>
        <taxon>Peloderinae</taxon>
        <taxon>Caenorhabditis</taxon>
    </lineage>
</organism>
<dbReference type="InParanoid" id="E3MYX7"/>
<dbReference type="EMBL" id="DS268498">
    <property type="protein sequence ID" value="EFP12183.1"/>
    <property type="molecule type" value="Genomic_DNA"/>
</dbReference>
<feature type="domain" description="F-box" evidence="1">
    <location>
        <begin position="6"/>
        <end position="54"/>
    </location>
</feature>
<dbReference type="HOGENOM" id="CLU_113454_0_0_1"/>
<evidence type="ECO:0000313" key="2">
    <source>
        <dbReference type="EMBL" id="EFP12183.1"/>
    </source>
</evidence>
<name>E3MYX7_CAERE</name>
<dbReference type="Proteomes" id="UP000008281">
    <property type="component" value="Unassembled WGS sequence"/>
</dbReference>
<protein>
    <recommendedName>
        <fullName evidence="1">F-box domain-containing protein</fullName>
    </recommendedName>
</protein>
<evidence type="ECO:0000259" key="1">
    <source>
        <dbReference type="PROSITE" id="PS50181"/>
    </source>
</evidence>
<dbReference type="PROSITE" id="PS50181">
    <property type="entry name" value="FBOX"/>
    <property type="match status" value="1"/>
</dbReference>
<sequence>METSRPLTLFRLPAIPLTKISRYMHLQEILLISLASKKLAYIMRSLLPLNWFNLKLSFHNETKIVLGAKGTWDRDPVTIKGQKDGYLFKLHVTQLSGDVSYQWAGSQLQELVKILLTHFATVFNPTVSIHVEKVYSQNFLMNVMHQVKQLNFMITSLK</sequence>
<accession>E3MYX7</accession>
<keyword evidence="3" id="KW-1185">Reference proteome</keyword>